<feature type="transmembrane region" description="Helical" evidence="18">
    <location>
        <begin position="12"/>
        <end position="33"/>
    </location>
</feature>
<evidence type="ECO:0000256" key="13">
    <source>
        <dbReference type="ARBA" id="ARBA00023136"/>
    </source>
</evidence>
<keyword evidence="7" id="KW-0645">Protease</keyword>
<dbReference type="GO" id="GO:0008658">
    <property type="term" value="F:penicillin binding"/>
    <property type="evidence" value="ECO:0007669"/>
    <property type="project" value="InterPro"/>
</dbReference>
<evidence type="ECO:0000313" key="22">
    <source>
        <dbReference type="Proteomes" id="UP000249542"/>
    </source>
</evidence>
<dbReference type="Pfam" id="PF00905">
    <property type="entry name" value="Transpeptidase"/>
    <property type="match status" value="1"/>
</dbReference>
<reference evidence="21 22" key="1">
    <citation type="submission" date="2018-06" db="EMBL/GenBank/DDBJ databases">
        <title>Genomic Encyclopedia of Archaeal and Bacterial Type Strains, Phase II (KMG-II): from individual species to whole genera.</title>
        <authorList>
            <person name="Goeker M."/>
        </authorList>
    </citation>
    <scope>NUCLEOTIDE SEQUENCE [LARGE SCALE GENOMIC DNA]</scope>
    <source>
        <strain evidence="21 22">DSM 15361</strain>
    </source>
</reference>
<evidence type="ECO:0000256" key="12">
    <source>
        <dbReference type="ARBA" id="ARBA00022984"/>
    </source>
</evidence>
<dbReference type="Gene3D" id="1.10.3810.10">
    <property type="entry name" value="Biosynthetic peptidoglycan transglycosylase-like"/>
    <property type="match status" value="1"/>
</dbReference>
<dbReference type="SUPFAM" id="SSF56601">
    <property type="entry name" value="beta-lactamase/transpeptidase-like"/>
    <property type="match status" value="1"/>
</dbReference>
<evidence type="ECO:0000256" key="3">
    <source>
        <dbReference type="ARBA" id="ARBA00007090"/>
    </source>
</evidence>
<dbReference type="InterPro" id="IPR050396">
    <property type="entry name" value="Glycosyltr_51/Transpeptidase"/>
</dbReference>
<evidence type="ECO:0000313" key="21">
    <source>
        <dbReference type="EMBL" id="PZW42643.1"/>
    </source>
</evidence>
<dbReference type="InterPro" id="IPR001460">
    <property type="entry name" value="PCN-bd_Tpept"/>
</dbReference>
<dbReference type="Proteomes" id="UP000249542">
    <property type="component" value="Unassembled WGS sequence"/>
</dbReference>
<dbReference type="GO" id="GO:0008955">
    <property type="term" value="F:peptidoglycan glycosyltransferase activity"/>
    <property type="evidence" value="ECO:0007669"/>
    <property type="project" value="UniProtKB-EC"/>
</dbReference>
<evidence type="ECO:0000256" key="18">
    <source>
        <dbReference type="SAM" id="Phobius"/>
    </source>
</evidence>
<dbReference type="GO" id="GO:0005886">
    <property type="term" value="C:plasma membrane"/>
    <property type="evidence" value="ECO:0007669"/>
    <property type="project" value="UniProtKB-SubCell"/>
</dbReference>
<comment type="subcellular location">
    <subcellularLocation>
        <location evidence="1">Cell membrane</location>
    </subcellularLocation>
</comment>
<dbReference type="SUPFAM" id="SSF53955">
    <property type="entry name" value="Lysozyme-like"/>
    <property type="match status" value="1"/>
</dbReference>
<gene>
    <name evidence="21" type="ORF">LX95_00959</name>
</gene>
<keyword evidence="9" id="KW-0808">Transferase</keyword>
<comment type="similarity">
    <text evidence="4">In the N-terminal section; belongs to the glycosyltransferase 51 family.</text>
</comment>
<dbReference type="Pfam" id="PF00912">
    <property type="entry name" value="Transgly"/>
    <property type="match status" value="1"/>
</dbReference>
<proteinExistence type="inferred from homology"/>
<evidence type="ECO:0000256" key="7">
    <source>
        <dbReference type="ARBA" id="ARBA00022670"/>
    </source>
</evidence>
<dbReference type="GO" id="GO:0006508">
    <property type="term" value="P:proteolysis"/>
    <property type="evidence" value="ECO:0007669"/>
    <property type="project" value="UniProtKB-KW"/>
</dbReference>
<comment type="catalytic activity">
    <reaction evidence="17">
        <text>[GlcNAc-(1-&gt;4)-Mur2Ac(oyl-L-Ala-gamma-D-Glu-L-Lys-D-Ala-D-Ala)](n)-di-trans,octa-cis-undecaprenyl diphosphate + beta-D-GlcNAc-(1-&gt;4)-Mur2Ac(oyl-L-Ala-gamma-D-Glu-L-Lys-D-Ala-D-Ala)-di-trans,octa-cis-undecaprenyl diphosphate = [GlcNAc-(1-&gt;4)-Mur2Ac(oyl-L-Ala-gamma-D-Glu-L-Lys-D-Ala-D-Ala)](n+1)-di-trans,octa-cis-undecaprenyl diphosphate + di-trans,octa-cis-undecaprenyl diphosphate + H(+)</text>
        <dbReference type="Rhea" id="RHEA:23708"/>
        <dbReference type="Rhea" id="RHEA-COMP:9602"/>
        <dbReference type="Rhea" id="RHEA-COMP:9603"/>
        <dbReference type="ChEBI" id="CHEBI:15378"/>
        <dbReference type="ChEBI" id="CHEBI:58405"/>
        <dbReference type="ChEBI" id="CHEBI:60033"/>
        <dbReference type="ChEBI" id="CHEBI:78435"/>
        <dbReference type="EC" id="2.4.99.28"/>
    </reaction>
</comment>
<dbReference type="PANTHER" id="PTHR32282">
    <property type="entry name" value="BINDING PROTEIN TRANSPEPTIDASE, PUTATIVE-RELATED"/>
    <property type="match status" value="1"/>
</dbReference>
<evidence type="ECO:0000256" key="2">
    <source>
        <dbReference type="ARBA" id="ARBA00004752"/>
    </source>
</evidence>
<comment type="similarity">
    <text evidence="3">In the C-terminal section; belongs to the transpeptidase family.</text>
</comment>
<accession>A0A2W7IVC9</accession>
<keyword evidence="6" id="KW-0121">Carboxypeptidase</keyword>
<evidence type="ECO:0000256" key="1">
    <source>
        <dbReference type="ARBA" id="ARBA00004236"/>
    </source>
</evidence>
<dbReference type="RefSeq" id="WP_111540289.1">
    <property type="nucleotide sequence ID" value="NZ_QKYV01000002.1"/>
</dbReference>
<keyword evidence="12" id="KW-0573">Peptidoglycan synthesis</keyword>
<keyword evidence="13 18" id="KW-0472">Membrane</keyword>
<evidence type="ECO:0000256" key="17">
    <source>
        <dbReference type="ARBA" id="ARBA00049902"/>
    </source>
</evidence>
<dbReference type="EMBL" id="QKYV01000002">
    <property type="protein sequence ID" value="PZW42643.1"/>
    <property type="molecule type" value="Genomic_DNA"/>
</dbReference>
<dbReference type="InterPro" id="IPR036950">
    <property type="entry name" value="PBP_transglycosylase"/>
</dbReference>
<organism evidence="21 22">
    <name type="scientific">Mesonia algae</name>
    <dbReference type="NCBI Taxonomy" id="213248"/>
    <lineage>
        <taxon>Bacteria</taxon>
        <taxon>Pseudomonadati</taxon>
        <taxon>Bacteroidota</taxon>
        <taxon>Flavobacteriia</taxon>
        <taxon>Flavobacteriales</taxon>
        <taxon>Flavobacteriaceae</taxon>
        <taxon>Mesonia</taxon>
    </lineage>
</organism>
<comment type="caution">
    <text evidence="21">The sequence shown here is derived from an EMBL/GenBank/DDBJ whole genome shotgun (WGS) entry which is preliminary data.</text>
</comment>
<evidence type="ECO:0000256" key="8">
    <source>
        <dbReference type="ARBA" id="ARBA00022676"/>
    </source>
</evidence>
<evidence type="ECO:0000256" key="4">
    <source>
        <dbReference type="ARBA" id="ARBA00007739"/>
    </source>
</evidence>
<dbReference type="PANTHER" id="PTHR32282:SF11">
    <property type="entry name" value="PENICILLIN-BINDING PROTEIN 1B"/>
    <property type="match status" value="1"/>
</dbReference>
<keyword evidence="5" id="KW-1003">Cell membrane</keyword>
<dbReference type="InterPro" id="IPR001264">
    <property type="entry name" value="Glyco_trans_51"/>
</dbReference>
<evidence type="ECO:0000256" key="5">
    <source>
        <dbReference type="ARBA" id="ARBA00022475"/>
    </source>
</evidence>
<keyword evidence="8" id="KW-0328">Glycosyltransferase</keyword>
<evidence type="ECO:0000256" key="10">
    <source>
        <dbReference type="ARBA" id="ARBA00022801"/>
    </source>
</evidence>
<keyword evidence="10" id="KW-0378">Hydrolase</keyword>
<keyword evidence="15" id="KW-0961">Cell wall biogenesis/degradation</keyword>
<dbReference type="GO" id="GO:0030288">
    <property type="term" value="C:outer membrane-bounded periplasmic space"/>
    <property type="evidence" value="ECO:0007669"/>
    <property type="project" value="TreeGrafter"/>
</dbReference>
<evidence type="ECO:0000256" key="9">
    <source>
        <dbReference type="ARBA" id="ARBA00022679"/>
    </source>
</evidence>
<evidence type="ECO:0000256" key="15">
    <source>
        <dbReference type="ARBA" id="ARBA00023316"/>
    </source>
</evidence>
<dbReference type="GO" id="GO:0008360">
    <property type="term" value="P:regulation of cell shape"/>
    <property type="evidence" value="ECO:0007669"/>
    <property type="project" value="UniProtKB-KW"/>
</dbReference>
<keyword evidence="18" id="KW-0812">Transmembrane</keyword>
<evidence type="ECO:0000259" key="20">
    <source>
        <dbReference type="Pfam" id="PF00912"/>
    </source>
</evidence>
<keyword evidence="11" id="KW-0133">Cell shape</keyword>
<evidence type="ECO:0000256" key="6">
    <source>
        <dbReference type="ARBA" id="ARBA00022645"/>
    </source>
</evidence>
<dbReference type="InterPro" id="IPR012338">
    <property type="entry name" value="Beta-lactam/transpept-like"/>
</dbReference>
<comment type="pathway">
    <text evidence="2">Cell wall biogenesis; peptidoglycan biosynthesis.</text>
</comment>
<dbReference type="AlphaFoldDB" id="A0A2W7IVC9"/>
<evidence type="ECO:0000256" key="11">
    <source>
        <dbReference type="ARBA" id="ARBA00022960"/>
    </source>
</evidence>
<comment type="catalytic activity">
    <reaction evidence="16">
        <text>Preferential cleavage: (Ac)2-L-Lys-D-Ala-|-D-Ala. Also transpeptidation of peptidyl-alanyl moieties that are N-acyl substituents of D-alanine.</text>
        <dbReference type="EC" id="3.4.16.4"/>
    </reaction>
</comment>
<evidence type="ECO:0000259" key="19">
    <source>
        <dbReference type="Pfam" id="PF00905"/>
    </source>
</evidence>
<feature type="domain" description="Penicillin-binding protein transpeptidase" evidence="19">
    <location>
        <begin position="419"/>
        <end position="665"/>
    </location>
</feature>
<dbReference type="GO" id="GO:0009252">
    <property type="term" value="P:peptidoglycan biosynthetic process"/>
    <property type="evidence" value="ECO:0007669"/>
    <property type="project" value="UniProtKB-KW"/>
</dbReference>
<keyword evidence="22" id="KW-1185">Reference proteome</keyword>
<evidence type="ECO:0000256" key="14">
    <source>
        <dbReference type="ARBA" id="ARBA00023268"/>
    </source>
</evidence>
<protein>
    <submittedName>
        <fullName evidence="21">Penicillin-binding protein 1A</fullName>
    </submittedName>
</protein>
<dbReference type="Gene3D" id="3.40.710.10">
    <property type="entry name" value="DD-peptidase/beta-lactamase superfamily"/>
    <property type="match status" value="2"/>
</dbReference>
<keyword evidence="18" id="KW-1133">Transmembrane helix</keyword>
<keyword evidence="14" id="KW-0511">Multifunctional enzyme</keyword>
<sequence length="772" mass="87769">MSYKSFFKKKWVKFLLYGSLSIIVLLIAFYASIYTGMWGEVPTKKELASLKQSQATQVLDKNADLIGKFYIYDRQSIKFESFPKHLLHALIATEDARFYEHDGVDNKSLLRVFFKTILMSDDSSGGGSTITLQLAKNLYGRNDYGYLSIVVNKVRESIVAQRIEDIYSKQEILTLYLNTVPFPDNTYGIESAAQKFFNTETRHLNLPQSATLIGSLKANHSYNPRLFPERSQLRRDVVINQMLKNDYLTLDEANLAKQQKIELDYQYYAPNQGLAPYFRAHIKKQLDTLLQQRKFKKPNGEFYDVYHDGLKVYTTLDNTLQTYAEEAMQEHMSNLQRQFEKAYGQRAPWLKGKKAFLAAKQRLKIYKKYASQGLSAKAIEDSLSKKKETELFSWDKTEIKSMSVLDSLEYYSKFLNAGMVSLEPSSGNVLAYVGGIDYRFFQYDHVSQSKRQVGSTFKPIVYTAALENGMEACTYFPLKAVTYTDVDDWKPTNASTVEGSENLNYSLKKALSNSVNTIAVKVLYETGIESVIEQARAMGITSDIEEVPSIALGSSNLKLIEMAQAYTSFVNKSIPSSPIFITKIEDKNGNTIASFEDLHPQSRNEKQQAYSDDTRQIMLDFLKATVNEGTATRLRSTYGLTNEIAGKTGTTQDNKDGWFVGITPQLVTLTWVGNDNQQIGFSNTRIGQGANSALPLFAKYYQKIDADNKYNSIANAQFEKPSDHVIEMLDCEDSKEDGFFKRLFGGNEDEKEFEKKKKKKGIFGWLKKDKEN</sequence>
<dbReference type="GO" id="GO:0071555">
    <property type="term" value="P:cell wall organization"/>
    <property type="evidence" value="ECO:0007669"/>
    <property type="project" value="UniProtKB-KW"/>
</dbReference>
<feature type="domain" description="Glycosyl transferase family 51" evidence="20">
    <location>
        <begin position="71"/>
        <end position="242"/>
    </location>
</feature>
<evidence type="ECO:0000256" key="16">
    <source>
        <dbReference type="ARBA" id="ARBA00034000"/>
    </source>
</evidence>
<name>A0A2W7IVC9_9FLAO</name>
<dbReference type="InterPro" id="IPR023346">
    <property type="entry name" value="Lysozyme-like_dom_sf"/>
</dbReference>
<dbReference type="GO" id="GO:0009002">
    <property type="term" value="F:serine-type D-Ala-D-Ala carboxypeptidase activity"/>
    <property type="evidence" value="ECO:0007669"/>
    <property type="project" value="UniProtKB-EC"/>
</dbReference>